<evidence type="ECO:0000313" key="1">
    <source>
        <dbReference type="EMBL" id="EON68257.1"/>
    </source>
</evidence>
<name>R7Z264_CONA1</name>
<proteinExistence type="predicted"/>
<organism evidence="1 2">
    <name type="scientific">Coniosporium apollinis (strain CBS 100218)</name>
    <name type="common">Rock-inhabiting black yeast</name>
    <dbReference type="NCBI Taxonomy" id="1168221"/>
    <lineage>
        <taxon>Eukaryota</taxon>
        <taxon>Fungi</taxon>
        <taxon>Dikarya</taxon>
        <taxon>Ascomycota</taxon>
        <taxon>Pezizomycotina</taxon>
        <taxon>Dothideomycetes</taxon>
        <taxon>Dothideomycetes incertae sedis</taxon>
        <taxon>Coniosporium</taxon>
    </lineage>
</organism>
<evidence type="ECO:0000313" key="2">
    <source>
        <dbReference type="Proteomes" id="UP000016924"/>
    </source>
</evidence>
<dbReference type="EMBL" id="JH767594">
    <property type="protein sequence ID" value="EON68257.1"/>
    <property type="molecule type" value="Genomic_DNA"/>
</dbReference>
<reference evidence="2" key="1">
    <citation type="submission" date="2012-06" db="EMBL/GenBank/DDBJ databases">
        <title>The genome sequence of Coniosporium apollinis CBS 100218.</title>
        <authorList>
            <consortium name="The Broad Institute Genome Sequencing Platform"/>
            <person name="Cuomo C."/>
            <person name="Gorbushina A."/>
            <person name="Noack S."/>
            <person name="Walker B."/>
            <person name="Young S.K."/>
            <person name="Zeng Q."/>
            <person name="Gargeya S."/>
            <person name="Fitzgerald M."/>
            <person name="Haas B."/>
            <person name="Abouelleil A."/>
            <person name="Alvarado L."/>
            <person name="Arachchi H.M."/>
            <person name="Berlin A.M."/>
            <person name="Chapman S.B."/>
            <person name="Goldberg J."/>
            <person name="Griggs A."/>
            <person name="Gujja S."/>
            <person name="Hansen M."/>
            <person name="Howarth C."/>
            <person name="Imamovic A."/>
            <person name="Larimer J."/>
            <person name="McCowan C."/>
            <person name="Montmayeur A."/>
            <person name="Murphy C."/>
            <person name="Neiman D."/>
            <person name="Pearson M."/>
            <person name="Priest M."/>
            <person name="Roberts A."/>
            <person name="Saif S."/>
            <person name="Shea T."/>
            <person name="Sisk P."/>
            <person name="Sykes S."/>
            <person name="Wortman J."/>
            <person name="Nusbaum C."/>
            <person name="Birren B."/>
        </authorList>
    </citation>
    <scope>NUCLEOTIDE SEQUENCE [LARGE SCALE GENOMIC DNA]</scope>
    <source>
        <strain evidence="2">CBS 100218</strain>
    </source>
</reference>
<dbReference type="OrthoDB" id="10587457at2759"/>
<dbReference type="RefSeq" id="XP_007783574.1">
    <property type="nucleotide sequence ID" value="XM_007785384.1"/>
</dbReference>
<dbReference type="AlphaFoldDB" id="R7Z264"/>
<accession>R7Z264</accession>
<dbReference type="Proteomes" id="UP000016924">
    <property type="component" value="Unassembled WGS sequence"/>
</dbReference>
<dbReference type="GeneID" id="19904826"/>
<sequence>MYVLDLAFDQEILELHENQSLGYLKETIIAQCYLMLSWVAVKLAEAPHTSSFDRFDAKGWEADYEKVDNGAIWGTPERQLRASIIKALAYEMRDVNNLEEIIQEELSGHLLLLGHDMRAIHVEDSSISARRLIAAG</sequence>
<dbReference type="HOGENOM" id="CLU_1875322_0_0_1"/>
<protein>
    <submittedName>
        <fullName evidence="1">Uncharacterized protein</fullName>
    </submittedName>
</protein>
<gene>
    <name evidence="1" type="ORF">W97_07515</name>
</gene>
<keyword evidence="2" id="KW-1185">Reference proteome</keyword>